<name>A0A812KI06_9DINO</name>
<feature type="compositionally biased region" description="Acidic residues" evidence="2">
    <location>
        <begin position="2010"/>
        <end position="2021"/>
    </location>
</feature>
<feature type="compositionally biased region" description="Basic and acidic residues" evidence="2">
    <location>
        <begin position="93"/>
        <end position="108"/>
    </location>
</feature>
<keyword evidence="4" id="KW-1185">Reference proteome</keyword>
<feature type="compositionally biased region" description="Polar residues" evidence="2">
    <location>
        <begin position="1681"/>
        <end position="1716"/>
    </location>
</feature>
<feature type="region of interest" description="Disordered" evidence="2">
    <location>
        <begin position="780"/>
        <end position="802"/>
    </location>
</feature>
<feature type="region of interest" description="Disordered" evidence="2">
    <location>
        <begin position="1"/>
        <end position="73"/>
    </location>
</feature>
<sequence length="2306" mass="250245">MDPLTRSRRGGNHREVEEASAAHDPDYQAALSQSEISGNSGVGGRVAPTNGTVPGEASPGTLEMGGAGVLGLPQANPFHSERVKAEVELLRHRPRTLDDDGVRLKVEPDEGALGVPTGSFEGEPDYGRMPGSEGGGSQTAPRVARVEPSADDLAATSASRDSPERLTRREPVPPSGGKETCTSTSNEDAGRIQLQEPHREGEALHPADDPRELIPVTGDRLEKLEALLSQVIDENRHLKRRLEVTERESRSHSSWHSGMAVEQPFSPATFGQRNELSVQRFPNVDFPSQVRQIFQGLSPTGDVWFAAVELAASQGYNRWLTAESEAMTLIEAPGSDRRAKAAALQTAKATKLLKGVALRAVHVDPELDLSWLRSALTSASDPNYCLIDSGATNALRPASAGELEACKVIKVDLVSGTTELRINIYGTLLHGGTCQVILPASYLVDLGYTISWKKKGCRVKHAKQGTLEVVVVKGCPLIPKEVGLKLLRDYEGRKAGEPILSKAEVGDLSGSLTASEARSWLRDRIRERSGGMLTDVDQLVYLRAAFPEVPMRFLARACAPALESEGTDWSELLWNRRLRRSVSRADTGSVLVAVVGKLGGFVKGAEGRDHLQLGPAVVDEDGLVRNAYGLNVAEFDQGCFGASGVFGTRAWVMWKWEQSKQEEVNERSLHSLSVDVAGPFISGQSWDVESSGRDRGQGYRYFLAFSYAIPNGYVPVEVGSGDGDEYEPSECGELMPLEASDKGTTGLGPGPGVELESIEEFFALPGVGSVGVNAVTRRVRGKRGEDEGPVSSGEAEVPSGQEEGVAVGIPTAKKGHRVINRLESTGFPVQRYHADRAKELRAELSVQHLKGFVRKLLFAATLDKKYWPLALVHASTRNWIGFCESVGVPQPPLLPFGMKVQARKRVRTGYQFQWEPRTVEGVYLGHAPNTPGGHLVLVPQDGDFKVLLTNTVYPQRESSAVVRKPKYRLVGKRSPTFAVRVVAATSLSDLGQEAGTRFAPGGESLMNFDSESDSEFERAPGACSWEFGDMWEAGSGTGVFLETFESFEEQQPGNREKDYDSCETRGDFSGGGLWVEGDRNQGERWHVAEEWVGASRWVISAFTPMGVSDVTVPQWDALRDLGFPVDKVKEQLEQGLSLKACSTEDAESHTIAVSNVEWVVGLPLPIVDDELVEGLEGLHQSVARQCKLLEGELCEALEATEEVLEITRQLNRVECYGEWLEQCLSLSRGSGEVAVRALQSEVPLNSEEPLQDQFLQTRTVGLAEARCRAVCCGNYLPTEKLGLMKVALTFAAGRSGWTGVTIDVKSAFLYALAYLKDTIEVGIDAELVCMVHGVQVAEAVLPLVQELVENDVVISLLGQFQIADLGLALLAALPQVKGQPSGDQLEVGAGWLVWVLGAVFTGVAFCWGWWWIHGTAGFPWIEVFWGCAAGDSDGFGNEPGLEAQVEVAAEESPAESFGEPQLGSTVNEPREPESAVESSAPGEAVAGDVPEGSGDEFTEAEWEQAQAKLRSMELATGLTFVQRARLRRALAAGGLIEVPVFQQRYGPLPSWMVGPDVGPVVGPDEVVSASGCFDLARFLEDHALQMMSLLGHASPEVVWIQVLSVSFQRSPQIRTIGRFRDSGAQSVLPSAGGGRVVFQFNQVEHENVWTPVAMIMNSGVQVSSFLIGGSTEHQNSWDSQVQIGGSTEPQNSSDSQVQIGGSTEPQNSWDSQVQIGGSTGYQDHPSPVVQYGGSASSTDPCPFVGPVSQVGGSSSSHGFANPQDSWSFCYEDIASSLEDCEGFPMVGTWTKLHFVASLLSSQGEIILWFLGYRSRAWRLLREVSMGVRYAMTGSIAEVLKRGPYFVMFSGPQWCAAVKEFILTGYPVEEGEPPAEALGPLFPLVVWAPGVHVHYLWRVLAVDVGRVLTCLGDRVREWAYLGCLARGFRNRVLYALIVWLRRTGIQRVADGPQSMDAAEAYIQTGERVFPFEEVGVGEAEDDPSLDERPLEPRRNLAPVLRLAPIAREFFESSESESSEESTTEPSRTSSEGPSGSSGNGSRRAQFGVPGPRYEVRDGVLACPYGDDVVVLPLPGWSAAEVGDLVQGLNVDGEEAAQIGVPEACTGIGDNSLSEVPAPERRWKIAWVLGCEIWRPRRSLALLGLLVVWILWSFLRTAVAGKIEPRGPFEAQCLPPPVSSALQVRSETSDVVNPEVEIDYGCDGGVLWEVSKGVLLVLTWEVFRRLTGRIWRTRGVPCGSQTEPDGIILMPLGPGVRCRGRILFCLWHAGFKVDIELYSERIQSEFHSLVGTYLARVEDGGVSEEDSD</sequence>
<evidence type="ECO:0000313" key="3">
    <source>
        <dbReference type="EMBL" id="CAE7227612.1"/>
    </source>
</evidence>
<evidence type="ECO:0000256" key="1">
    <source>
        <dbReference type="SAM" id="Coils"/>
    </source>
</evidence>
<evidence type="ECO:0000256" key="2">
    <source>
        <dbReference type="SAM" id="MobiDB-lite"/>
    </source>
</evidence>
<feature type="coiled-coil region" evidence="1">
    <location>
        <begin position="221"/>
        <end position="248"/>
    </location>
</feature>
<feature type="compositionally biased region" description="Basic and acidic residues" evidence="2">
    <location>
        <begin position="161"/>
        <end position="171"/>
    </location>
</feature>
<proteinExistence type="predicted"/>
<comment type="caution">
    <text evidence="3">The sequence shown here is derived from an EMBL/GenBank/DDBJ whole genome shotgun (WGS) entry which is preliminary data.</text>
</comment>
<feature type="region of interest" description="Disordered" evidence="2">
    <location>
        <begin position="93"/>
        <end position="188"/>
    </location>
</feature>
<feature type="region of interest" description="Disordered" evidence="2">
    <location>
        <begin position="1681"/>
        <end position="1719"/>
    </location>
</feature>
<feature type="compositionally biased region" description="Basic residues" evidence="2">
    <location>
        <begin position="1"/>
        <end position="11"/>
    </location>
</feature>
<dbReference type="Proteomes" id="UP000601435">
    <property type="component" value="Unassembled WGS sequence"/>
</dbReference>
<dbReference type="EMBL" id="CAJNJA010007685">
    <property type="protein sequence ID" value="CAE7227612.1"/>
    <property type="molecule type" value="Genomic_DNA"/>
</dbReference>
<accession>A0A812KI06</accession>
<gene>
    <name evidence="3" type="ORF">SNEC2469_LOCUS3307</name>
</gene>
<dbReference type="OrthoDB" id="10496935at2759"/>
<keyword evidence="1" id="KW-0175">Coiled coil</keyword>
<feature type="region of interest" description="Disordered" evidence="2">
    <location>
        <begin position="2010"/>
        <end position="2047"/>
    </location>
</feature>
<feature type="region of interest" description="Disordered" evidence="2">
    <location>
        <begin position="1446"/>
        <end position="1495"/>
    </location>
</feature>
<feature type="compositionally biased region" description="Polar residues" evidence="2">
    <location>
        <begin position="30"/>
        <end position="39"/>
    </location>
</feature>
<protein>
    <submittedName>
        <fullName evidence="3">Uncharacterized protein</fullName>
    </submittedName>
</protein>
<feature type="compositionally biased region" description="Low complexity" evidence="2">
    <location>
        <begin position="2022"/>
        <end position="2035"/>
    </location>
</feature>
<feature type="compositionally biased region" description="Basic and acidic residues" evidence="2">
    <location>
        <begin position="12"/>
        <end position="26"/>
    </location>
</feature>
<organism evidence="3 4">
    <name type="scientific">Symbiodinium necroappetens</name>
    <dbReference type="NCBI Taxonomy" id="1628268"/>
    <lineage>
        <taxon>Eukaryota</taxon>
        <taxon>Sar</taxon>
        <taxon>Alveolata</taxon>
        <taxon>Dinophyceae</taxon>
        <taxon>Suessiales</taxon>
        <taxon>Symbiodiniaceae</taxon>
        <taxon>Symbiodinium</taxon>
    </lineage>
</organism>
<evidence type="ECO:0000313" key="4">
    <source>
        <dbReference type="Proteomes" id="UP000601435"/>
    </source>
</evidence>
<reference evidence="3" key="1">
    <citation type="submission" date="2021-02" db="EMBL/GenBank/DDBJ databases">
        <authorList>
            <person name="Dougan E. K."/>
            <person name="Rhodes N."/>
            <person name="Thang M."/>
            <person name="Chan C."/>
        </authorList>
    </citation>
    <scope>NUCLEOTIDE SEQUENCE</scope>
</reference>